<evidence type="ECO:0000259" key="8">
    <source>
        <dbReference type="Pfam" id="PF09335"/>
    </source>
</evidence>
<feature type="transmembrane region" description="Helical" evidence="7">
    <location>
        <begin position="27"/>
        <end position="49"/>
    </location>
</feature>
<keyword evidence="4 7" id="KW-0812">Transmembrane</keyword>
<proteinExistence type="inferred from homology"/>
<evidence type="ECO:0000256" key="7">
    <source>
        <dbReference type="RuleBase" id="RU367016"/>
    </source>
</evidence>
<dbReference type="PANTHER" id="PTHR30353:SF0">
    <property type="entry name" value="TRANSMEMBRANE PROTEIN"/>
    <property type="match status" value="1"/>
</dbReference>
<evidence type="ECO:0000256" key="3">
    <source>
        <dbReference type="ARBA" id="ARBA00022475"/>
    </source>
</evidence>
<keyword evidence="3 7" id="KW-1003">Cell membrane</keyword>
<evidence type="ECO:0000313" key="9">
    <source>
        <dbReference type="EMBL" id="MVX57254.1"/>
    </source>
</evidence>
<dbReference type="Pfam" id="PF09335">
    <property type="entry name" value="VTT_dom"/>
    <property type="match status" value="1"/>
</dbReference>
<dbReference type="Proteomes" id="UP000472580">
    <property type="component" value="Unassembled WGS sequence"/>
</dbReference>
<accession>A0A6L6YIR0</accession>
<feature type="transmembrane region" description="Helical" evidence="7">
    <location>
        <begin position="155"/>
        <end position="175"/>
    </location>
</feature>
<feature type="domain" description="VTT" evidence="8">
    <location>
        <begin position="50"/>
        <end position="173"/>
    </location>
</feature>
<keyword evidence="5 7" id="KW-1133">Transmembrane helix</keyword>
<organism evidence="9 10">
    <name type="scientific">Parasutterella muris</name>
    <dbReference type="NCBI Taxonomy" id="2565572"/>
    <lineage>
        <taxon>Bacteria</taxon>
        <taxon>Pseudomonadati</taxon>
        <taxon>Pseudomonadota</taxon>
        <taxon>Betaproteobacteria</taxon>
        <taxon>Burkholderiales</taxon>
        <taxon>Sutterellaceae</taxon>
        <taxon>Parasutterella</taxon>
    </lineage>
</organism>
<reference evidence="9 10" key="1">
    <citation type="submission" date="2019-12" db="EMBL/GenBank/DDBJ databases">
        <title>Microbes associate with the intestines of laboratory mice.</title>
        <authorList>
            <person name="Navarre W."/>
            <person name="Wong E."/>
        </authorList>
    </citation>
    <scope>NUCLEOTIDE SEQUENCE [LARGE SCALE GENOMIC DNA]</scope>
    <source>
        <strain evidence="9 10">NM82_D38</strain>
    </source>
</reference>
<comment type="subcellular location">
    <subcellularLocation>
        <location evidence="1 7">Cell membrane</location>
        <topology evidence="1 7">Multi-pass membrane protein</topology>
    </subcellularLocation>
</comment>
<evidence type="ECO:0000256" key="5">
    <source>
        <dbReference type="ARBA" id="ARBA00022989"/>
    </source>
</evidence>
<comment type="caution">
    <text evidence="9">The sequence shown here is derived from an EMBL/GenBank/DDBJ whole genome shotgun (WGS) entry which is preliminary data.</text>
</comment>
<evidence type="ECO:0000256" key="1">
    <source>
        <dbReference type="ARBA" id="ARBA00004651"/>
    </source>
</evidence>
<comment type="similarity">
    <text evidence="2 7">Belongs to the DedA family.</text>
</comment>
<evidence type="ECO:0000256" key="4">
    <source>
        <dbReference type="ARBA" id="ARBA00022692"/>
    </source>
</evidence>
<dbReference type="RefSeq" id="WP_160335678.1">
    <property type="nucleotide sequence ID" value="NZ_CALPCR010000001.1"/>
</dbReference>
<gene>
    <name evidence="9" type="ORF">E5987_08570</name>
</gene>
<feature type="transmembrane region" description="Helical" evidence="7">
    <location>
        <begin position="187"/>
        <end position="209"/>
    </location>
</feature>
<dbReference type="InterPro" id="IPR032818">
    <property type="entry name" value="DedA-like"/>
</dbReference>
<dbReference type="PANTHER" id="PTHR30353">
    <property type="entry name" value="INNER MEMBRANE PROTEIN DEDA-RELATED"/>
    <property type="match status" value="1"/>
</dbReference>
<dbReference type="GO" id="GO:0005886">
    <property type="term" value="C:plasma membrane"/>
    <property type="evidence" value="ECO:0007669"/>
    <property type="project" value="UniProtKB-SubCell"/>
</dbReference>
<evidence type="ECO:0000313" key="10">
    <source>
        <dbReference type="Proteomes" id="UP000472580"/>
    </source>
</evidence>
<dbReference type="OrthoDB" id="9813426at2"/>
<dbReference type="InterPro" id="IPR032816">
    <property type="entry name" value="VTT_dom"/>
</dbReference>
<feature type="transmembrane region" description="Helical" evidence="7">
    <location>
        <begin position="56"/>
        <end position="82"/>
    </location>
</feature>
<dbReference type="AlphaFoldDB" id="A0A6L6YIR0"/>
<protein>
    <recommendedName>
        <fullName evidence="8">VTT domain-containing protein</fullName>
    </recommendedName>
</protein>
<keyword evidence="10" id="KW-1185">Reference proteome</keyword>
<keyword evidence="6 7" id="KW-0472">Membrane</keyword>
<evidence type="ECO:0000256" key="6">
    <source>
        <dbReference type="ARBA" id="ARBA00023136"/>
    </source>
</evidence>
<sequence>MDFFSLALELFRNADHFIFYIAENYGWWVYFVLFSIFFSETGLVIAAFLPGDSLLFISGAAAAAGALEVSTLILLITLGAILGNTLNYYIGSWLGNKIYDGSISWIDQSALQRTHDFYEKHGGKTIVLARFIPIVRSFAPLVAGAAKMEMGKFQLYNCTGAFLWVTSIVGAGYLFGNIPFIKNNLSLILIVGILAALVPFTFAVIVQFVRKKILQK</sequence>
<name>A0A6L6YIR0_9BURK</name>
<evidence type="ECO:0000256" key="2">
    <source>
        <dbReference type="ARBA" id="ARBA00010792"/>
    </source>
</evidence>
<dbReference type="EMBL" id="WSRP01000025">
    <property type="protein sequence ID" value="MVX57254.1"/>
    <property type="molecule type" value="Genomic_DNA"/>
</dbReference>